<dbReference type="EMBL" id="AMWN01000002">
    <property type="protein sequence ID" value="EXJ94309.1"/>
    <property type="molecule type" value="Genomic_DNA"/>
</dbReference>
<dbReference type="STRING" id="1182541.W9ZII1"/>
<keyword evidence="3" id="KW-1185">Reference proteome</keyword>
<feature type="compositionally biased region" description="Low complexity" evidence="1">
    <location>
        <begin position="309"/>
        <end position="325"/>
    </location>
</feature>
<feature type="region of interest" description="Disordered" evidence="1">
    <location>
        <begin position="235"/>
        <end position="475"/>
    </location>
</feature>
<feature type="compositionally biased region" description="Polar residues" evidence="1">
    <location>
        <begin position="253"/>
        <end position="278"/>
    </location>
</feature>
<evidence type="ECO:0000313" key="3">
    <source>
        <dbReference type="Proteomes" id="UP000019484"/>
    </source>
</evidence>
<evidence type="ECO:0000256" key="1">
    <source>
        <dbReference type="SAM" id="MobiDB-lite"/>
    </source>
</evidence>
<accession>W9ZII1</accession>
<comment type="caution">
    <text evidence="2">The sequence shown here is derived from an EMBL/GenBank/DDBJ whole genome shotgun (WGS) entry which is preliminary data.</text>
</comment>
<name>W9ZII1_9EURO</name>
<feature type="compositionally biased region" description="Basic and acidic residues" evidence="1">
    <location>
        <begin position="422"/>
        <end position="445"/>
    </location>
</feature>
<dbReference type="HOGENOM" id="CLU_541838_0_0_1"/>
<dbReference type="RefSeq" id="XP_007721803.1">
    <property type="nucleotide sequence ID" value="XM_007723613.1"/>
</dbReference>
<dbReference type="eggNOG" id="ENOG502S320">
    <property type="taxonomic scope" value="Eukaryota"/>
</dbReference>
<feature type="compositionally biased region" description="Pro residues" evidence="1">
    <location>
        <begin position="1"/>
        <end position="15"/>
    </location>
</feature>
<feature type="compositionally biased region" description="Polar residues" evidence="1">
    <location>
        <begin position="459"/>
        <end position="468"/>
    </location>
</feature>
<organism evidence="2 3">
    <name type="scientific">Capronia coronata CBS 617.96</name>
    <dbReference type="NCBI Taxonomy" id="1182541"/>
    <lineage>
        <taxon>Eukaryota</taxon>
        <taxon>Fungi</taxon>
        <taxon>Dikarya</taxon>
        <taxon>Ascomycota</taxon>
        <taxon>Pezizomycotina</taxon>
        <taxon>Eurotiomycetes</taxon>
        <taxon>Chaetothyriomycetidae</taxon>
        <taxon>Chaetothyriales</taxon>
        <taxon>Herpotrichiellaceae</taxon>
        <taxon>Capronia</taxon>
    </lineage>
</organism>
<proteinExistence type="predicted"/>
<feature type="region of interest" description="Disordered" evidence="1">
    <location>
        <begin position="1"/>
        <end position="30"/>
    </location>
</feature>
<protein>
    <submittedName>
        <fullName evidence="2">Uncharacterized protein</fullName>
    </submittedName>
</protein>
<sequence>MTSQAPPPSGLPPSMGPGARPVQPGEHAGRPSRLAEIIKARSTYTVAAESEVLQLGYEMNGKSRLYRLPFESLPLGSFSRWLLYGGPKRARTTGSQVLDSFRTMEEDLGNQPITQREAEGLTYWISKACLYRVTGDVVACSLGGIVAYRNREKMKFPFISPKPLERYNSFPSSYLPLVQGRYAQILWHITRANMYAGLFIIGLSPIFRYVGSFAATSGIYLDDRTRRLVEAVQNRVQRSADRARLPGGPPNGVNAQRQSPGSQAQSDNQYSASPQQADDGNRGAAATYDYADGPQYEGGLAANSDWRSQESGQWSSSPSYATPSAPEQPGQPGGDDLFFDDDASPTVGNGTDLSSDMPYNRARGSAWARIRAGDRPTSPQAGGPPASELGQQPGASEEFPSKGGWRSRETLQRVPGQPVEKMSQREFDEMLERERRLSLSEEYSKGMRVMESGQDDTAKPNSGTSTSAWERRRNW</sequence>
<reference evidence="2 3" key="1">
    <citation type="submission" date="2013-03" db="EMBL/GenBank/DDBJ databases">
        <title>The Genome Sequence of Capronia coronata CBS 617.96.</title>
        <authorList>
            <consortium name="The Broad Institute Genomics Platform"/>
            <person name="Cuomo C."/>
            <person name="de Hoog S."/>
            <person name="Gorbushina A."/>
            <person name="Walker B."/>
            <person name="Young S.K."/>
            <person name="Zeng Q."/>
            <person name="Gargeya S."/>
            <person name="Fitzgerald M."/>
            <person name="Haas B."/>
            <person name="Abouelleil A."/>
            <person name="Allen A.W."/>
            <person name="Alvarado L."/>
            <person name="Arachchi H.M."/>
            <person name="Berlin A.M."/>
            <person name="Chapman S.B."/>
            <person name="Gainer-Dewar J."/>
            <person name="Goldberg J."/>
            <person name="Griggs A."/>
            <person name="Gujja S."/>
            <person name="Hansen M."/>
            <person name="Howarth C."/>
            <person name="Imamovic A."/>
            <person name="Ireland A."/>
            <person name="Larimer J."/>
            <person name="McCowan C."/>
            <person name="Murphy C."/>
            <person name="Pearson M."/>
            <person name="Poon T.W."/>
            <person name="Priest M."/>
            <person name="Roberts A."/>
            <person name="Saif S."/>
            <person name="Shea T."/>
            <person name="Sisk P."/>
            <person name="Sykes S."/>
            <person name="Wortman J."/>
            <person name="Nusbaum C."/>
            <person name="Birren B."/>
        </authorList>
    </citation>
    <scope>NUCLEOTIDE SEQUENCE [LARGE SCALE GENOMIC DNA]</scope>
    <source>
        <strain evidence="2 3">CBS 617.96</strain>
    </source>
</reference>
<gene>
    <name evidence="2" type="ORF">A1O1_02703</name>
</gene>
<dbReference type="Proteomes" id="UP000019484">
    <property type="component" value="Unassembled WGS sequence"/>
</dbReference>
<dbReference type="AlphaFoldDB" id="W9ZII1"/>
<dbReference type="GeneID" id="19157602"/>
<evidence type="ECO:0000313" key="2">
    <source>
        <dbReference type="EMBL" id="EXJ94309.1"/>
    </source>
</evidence>
<dbReference type="OrthoDB" id="4204700at2759"/>